<keyword evidence="5 10" id="KW-0547">Nucleotide-binding</keyword>
<comment type="catalytic activity">
    <reaction evidence="9">
        <text>L-seryl-[protein] + ATP = O-phospho-L-seryl-[protein] + ADP + H(+)</text>
        <dbReference type="Rhea" id="RHEA:17989"/>
        <dbReference type="Rhea" id="RHEA-COMP:9863"/>
        <dbReference type="Rhea" id="RHEA-COMP:11604"/>
        <dbReference type="ChEBI" id="CHEBI:15378"/>
        <dbReference type="ChEBI" id="CHEBI:29999"/>
        <dbReference type="ChEBI" id="CHEBI:30616"/>
        <dbReference type="ChEBI" id="CHEBI:83421"/>
        <dbReference type="ChEBI" id="CHEBI:456216"/>
        <dbReference type="EC" id="2.7.11.1"/>
    </reaction>
</comment>
<evidence type="ECO:0000259" key="13">
    <source>
        <dbReference type="PROSITE" id="PS50011"/>
    </source>
</evidence>
<dbReference type="Pfam" id="PF00433">
    <property type="entry name" value="Pkinase_C"/>
    <property type="match status" value="1"/>
</dbReference>
<dbReference type="PROSITE" id="PS00107">
    <property type="entry name" value="PROTEIN_KINASE_ATP"/>
    <property type="match status" value="1"/>
</dbReference>
<dbReference type="STRING" id="1081109.A0A166US03"/>
<dbReference type="InterPro" id="IPR000719">
    <property type="entry name" value="Prot_kinase_dom"/>
</dbReference>
<proteinExistence type="predicted"/>
<feature type="region of interest" description="Disordered" evidence="11">
    <location>
        <begin position="330"/>
        <end position="376"/>
    </location>
</feature>
<reference evidence="15 16" key="1">
    <citation type="journal article" date="2016" name="Genome Biol. Evol.">
        <title>Divergent and convergent evolution of fungal pathogenicity.</title>
        <authorList>
            <person name="Shang Y."/>
            <person name="Xiao G."/>
            <person name="Zheng P."/>
            <person name="Cen K."/>
            <person name="Zhan S."/>
            <person name="Wang C."/>
        </authorList>
    </citation>
    <scope>NUCLEOTIDE SEQUENCE [LARGE SCALE GENOMIC DNA]</scope>
    <source>
        <strain evidence="15 16">RCEF 2490</strain>
    </source>
</reference>
<dbReference type="GO" id="GO:0000329">
    <property type="term" value="C:fungal-type vacuole membrane"/>
    <property type="evidence" value="ECO:0007669"/>
    <property type="project" value="EnsemblFungi"/>
</dbReference>
<feature type="compositionally biased region" description="Basic and acidic residues" evidence="11">
    <location>
        <begin position="258"/>
        <end position="274"/>
    </location>
</feature>
<dbReference type="CDD" id="cd05586">
    <property type="entry name" value="STKc_Sck1_like"/>
    <property type="match status" value="1"/>
</dbReference>
<dbReference type="InterPro" id="IPR017892">
    <property type="entry name" value="Pkinase_C"/>
</dbReference>
<feature type="region of interest" description="Disordered" evidence="11">
    <location>
        <begin position="828"/>
        <end position="858"/>
    </location>
</feature>
<feature type="domain" description="C2" evidence="12">
    <location>
        <begin position="278"/>
        <end position="445"/>
    </location>
</feature>
<dbReference type="PROSITE" id="PS51285">
    <property type="entry name" value="AGC_KINASE_CTER"/>
    <property type="match status" value="1"/>
</dbReference>
<evidence type="ECO:0000256" key="5">
    <source>
        <dbReference type="ARBA" id="ARBA00022741"/>
    </source>
</evidence>
<dbReference type="GO" id="GO:0047484">
    <property type="term" value="P:regulation of response to osmotic stress"/>
    <property type="evidence" value="ECO:0007669"/>
    <property type="project" value="EnsemblFungi"/>
</dbReference>
<dbReference type="SUPFAM" id="SSF56112">
    <property type="entry name" value="Protein kinase-like (PK-like)"/>
    <property type="match status" value="1"/>
</dbReference>
<dbReference type="OrthoDB" id="63267at2759"/>
<feature type="compositionally biased region" description="Low complexity" evidence="11">
    <location>
        <begin position="97"/>
        <end position="108"/>
    </location>
</feature>
<keyword evidence="3" id="KW-0597">Phosphoprotein</keyword>
<dbReference type="PANTHER" id="PTHR24351">
    <property type="entry name" value="RIBOSOMAL PROTEIN S6 KINASE"/>
    <property type="match status" value="1"/>
</dbReference>
<dbReference type="InterPro" id="IPR017441">
    <property type="entry name" value="Protein_kinase_ATP_BS"/>
</dbReference>
<dbReference type="GO" id="GO:0106310">
    <property type="term" value="F:protein serine kinase activity"/>
    <property type="evidence" value="ECO:0007669"/>
    <property type="project" value="RHEA"/>
</dbReference>
<dbReference type="Gene3D" id="3.30.200.20">
    <property type="entry name" value="Phosphorylase Kinase, domain 1"/>
    <property type="match status" value="1"/>
</dbReference>
<protein>
    <recommendedName>
        <fullName evidence="1">non-specific serine/threonine protein kinase</fullName>
        <ecNumber evidence="1">2.7.11.1</ecNumber>
    </recommendedName>
</protein>
<keyword evidence="7 10" id="KW-0067">ATP-binding</keyword>
<organism evidence="15 16">
    <name type="scientific">Moelleriella libera RCEF 2490</name>
    <dbReference type="NCBI Taxonomy" id="1081109"/>
    <lineage>
        <taxon>Eukaryota</taxon>
        <taxon>Fungi</taxon>
        <taxon>Dikarya</taxon>
        <taxon>Ascomycota</taxon>
        <taxon>Pezizomycotina</taxon>
        <taxon>Sordariomycetes</taxon>
        <taxon>Hypocreomycetidae</taxon>
        <taxon>Hypocreales</taxon>
        <taxon>Clavicipitaceae</taxon>
        <taxon>Moelleriella</taxon>
    </lineage>
</organism>
<dbReference type="GO" id="GO:0045943">
    <property type="term" value="P:positive regulation of transcription by RNA polymerase I"/>
    <property type="evidence" value="ECO:0007669"/>
    <property type="project" value="EnsemblFungi"/>
</dbReference>
<feature type="compositionally biased region" description="Basic and acidic residues" evidence="11">
    <location>
        <begin position="191"/>
        <end position="205"/>
    </location>
</feature>
<dbReference type="GO" id="GO:0090153">
    <property type="term" value="P:regulation of sphingolipid biosynthetic process"/>
    <property type="evidence" value="ECO:0007669"/>
    <property type="project" value="EnsemblFungi"/>
</dbReference>
<dbReference type="Pfam" id="PF00168">
    <property type="entry name" value="C2"/>
    <property type="match status" value="1"/>
</dbReference>
<evidence type="ECO:0000259" key="12">
    <source>
        <dbReference type="PROSITE" id="PS50004"/>
    </source>
</evidence>
<evidence type="ECO:0000256" key="7">
    <source>
        <dbReference type="ARBA" id="ARBA00022840"/>
    </source>
</evidence>
<dbReference type="GO" id="GO:0045945">
    <property type="term" value="P:positive regulation of transcription by RNA polymerase III"/>
    <property type="evidence" value="ECO:0007669"/>
    <property type="project" value="EnsemblFungi"/>
</dbReference>
<dbReference type="GO" id="GO:1904828">
    <property type="term" value="P:positive regulation of hydrogen sulfide biosynthetic process"/>
    <property type="evidence" value="ECO:0007669"/>
    <property type="project" value="EnsemblFungi"/>
</dbReference>
<dbReference type="PROSITE" id="PS00108">
    <property type="entry name" value="PROTEIN_KINASE_ST"/>
    <property type="match status" value="1"/>
</dbReference>
<evidence type="ECO:0000256" key="1">
    <source>
        <dbReference type="ARBA" id="ARBA00012513"/>
    </source>
</evidence>
<dbReference type="InterPro" id="IPR000008">
    <property type="entry name" value="C2_dom"/>
</dbReference>
<evidence type="ECO:0000256" key="11">
    <source>
        <dbReference type="SAM" id="MobiDB-lite"/>
    </source>
</evidence>
<evidence type="ECO:0000256" key="6">
    <source>
        <dbReference type="ARBA" id="ARBA00022777"/>
    </source>
</evidence>
<dbReference type="Pfam" id="PF00069">
    <property type="entry name" value="Pkinase"/>
    <property type="match status" value="1"/>
</dbReference>
<comment type="caution">
    <text evidence="15">The sequence shown here is derived from an EMBL/GenBank/DDBJ whole genome shotgun (WGS) entry which is preliminary data.</text>
</comment>
<evidence type="ECO:0000256" key="9">
    <source>
        <dbReference type="ARBA" id="ARBA00048679"/>
    </source>
</evidence>
<dbReference type="InterPro" id="IPR035892">
    <property type="entry name" value="C2_domain_sf"/>
</dbReference>
<accession>A0A166US03</accession>
<feature type="domain" description="AGC-kinase C-terminal" evidence="14">
    <location>
        <begin position="744"/>
        <end position="827"/>
    </location>
</feature>
<dbReference type="AlphaFoldDB" id="A0A166US03"/>
<evidence type="ECO:0000256" key="2">
    <source>
        <dbReference type="ARBA" id="ARBA00022527"/>
    </source>
</evidence>
<dbReference type="FunFam" id="1.10.510.10:FF:000008">
    <property type="entry name" value="Non-specific serine/threonine protein kinase"/>
    <property type="match status" value="1"/>
</dbReference>
<dbReference type="GO" id="GO:0000785">
    <property type="term" value="C:chromatin"/>
    <property type="evidence" value="ECO:0007669"/>
    <property type="project" value="EnsemblFungi"/>
</dbReference>
<keyword evidence="2" id="KW-0723">Serine/threonine-protein kinase</keyword>
<dbReference type="Gene3D" id="1.10.510.10">
    <property type="entry name" value="Transferase(Phosphotransferase) domain 1"/>
    <property type="match status" value="1"/>
</dbReference>
<dbReference type="InterPro" id="IPR008271">
    <property type="entry name" value="Ser/Thr_kinase_AS"/>
</dbReference>
<feature type="compositionally biased region" description="Polar residues" evidence="11">
    <location>
        <begin position="79"/>
        <end position="96"/>
    </location>
</feature>
<dbReference type="GO" id="GO:0060963">
    <property type="term" value="P:positive regulation of ribosomal protein gene transcription by RNA polymerase II"/>
    <property type="evidence" value="ECO:0007669"/>
    <property type="project" value="EnsemblFungi"/>
</dbReference>
<dbReference type="GO" id="GO:0004674">
    <property type="term" value="F:protein serine/threonine kinase activity"/>
    <property type="evidence" value="ECO:0007669"/>
    <property type="project" value="UniProtKB-KW"/>
</dbReference>
<dbReference type="GO" id="GO:0032880">
    <property type="term" value="P:regulation of protein localization"/>
    <property type="evidence" value="ECO:0007669"/>
    <property type="project" value="EnsemblFungi"/>
</dbReference>
<feature type="compositionally biased region" description="Low complexity" evidence="11">
    <location>
        <begin position="62"/>
        <end position="78"/>
    </location>
</feature>
<feature type="binding site" evidence="10">
    <location>
        <position position="511"/>
    </location>
    <ligand>
        <name>ATP</name>
        <dbReference type="ChEBI" id="CHEBI:30616"/>
    </ligand>
</feature>
<feature type="compositionally biased region" description="Polar residues" evidence="11">
    <location>
        <begin position="1"/>
        <end position="11"/>
    </location>
</feature>
<dbReference type="GO" id="GO:1901494">
    <property type="term" value="P:regulation of cysteine metabolic process"/>
    <property type="evidence" value="ECO:0007669"/>
    <property type="project" value="EnsemblFungi"/>
</dbReference>
<dbReference type="SMART" id="SM00133">
    <property type="entry name" value="S_TK_X"/>
    <property type="match status" value="1"/>
</dbReference>
<dbReference type="FunFam" id="3.30.200.20:FF:000116">
    <property type="entry name" value="Non-specific serine/threonine protein kinase"/>
    <property type="match status" value="1"/>
</dbReference>
<evidence type="ECO:0000313" key="16">
    <source>
        <dbReference type="Proteomes" id="UP000078544"/>
    </source>
</evidence>
<evidence type="ECO:0000259" key="14">
    <source>
        <dbReference type="PROSITE" id="PS51285"/>
    </source>
</evidence>
<evidence type="ECO:0000256" key="4">
    <source>
        <dbReference type="ARBA" id="ARBA00022679"/>
    </source>
</evidence>
<dbReference type="Gene3D" id="2.60.40.150">
    <property type="entry name" value="C2 domain"/>
    <property type="match status" value="1"/>
</dbReference>
<dbReference type="GO" id="GO:0005524">
    <property type="term" value="F:ATP binding"/>
    <property type="evidence" value="ECO:0007669"/>
    <property type="project" value="UniProtKB-UniRule"/>
</dbReference>
<feature type="region of interest" description="Disordered" evidence="11">
    <location>
        <begin position="1"/>
        <end position="225"/>
    </location>
</feature>
<dbReference type="Proteomes" id="UP000078544">
    <property type="component" value="Unassembled WGS sequence"/>
</dbReference>
<feature type="compositionally biased region" description="Basic and acidic residues" evidence="11">
    <location>
        <begin position="114"/>
        <end position="125"/>
    </location>
</feature>
<dbReference type="SMART" id="SM00239">
    <property type="entry name" value="C2"/>
    <property type="match status" value="1"/>
</dbReference>
<feature type="region of interest" description="Disordered" evidence="11">
    <location>
        <begin position="239"/>
        <end position="294"/>
    </location>
</feature>
<keyword evidence="16" id="KW-1185">Reference proteome</keyword>
<evidence type="ECO:0000256" key="10">
    <source>
        <dbReference type="PROSITE-ProRule" id="PRU10141"/>
    </source>
</evidence>
<keyword evidence="6 15" id="KW-0418">Kinase</keyword>
<dbReference type="SUPFAM" id="SSF49562">
    <property type="entry name" value="C2 domain (Calcium/lipid-binding domain, CaLB)"/>
    <property type="match status" value="1"/>
</dbReference>
<dbReference type="GO" id="GO:0034599">
    <property type="term" value="P:cellular response to oxidative stress"/>
    <property type="evidence" value="ECO:0007669"/>
    <property type="project" value="EnsemblFungi"/>
</dbReference>
<dbReference type="SMART" id="SM00220">
    <property type="entry name" value="S_TKc"/>
    <property type="match status" value="1"/>
</dbReference>
<evidence type="ECO:0000256" key="8">
    <source>
        <dbReference type="ARBA" id="ARBA00047899"/>
    </source>
</evidence>
<feature type="compositionally biased region" description="Low complexity" evidence="11">
    <location>
        <begin position="127"/>
        <end position="141"/>
    </location>
</feature>
<evidence type="ECO:0000313" key="15">
    <source>
        <dbReference type="EMBL" id="OAA32887.1"/>
    </source>
</evidence>
<dbReference type="InterPro" id="IPR011009">
    <property type="entry name" value="Kinase-like_dom_sf"/>
</dbReference>
<dbReference type="InterPro" id="IPR000961">
    <property type="entry name" value="AGC-kinase_C"/>
</dbReference>
<sequence length="889" mass="97125">MQGIDPSSTRTAAADEDGADHIGMDTPRSGVATPQPDLHDKRLPGIMSYFSQVRQDPSTIESSAFSASVAPASASARSDQPSNAPLVQGTMSSSGKRSQSPPQNSSRRGVSVSDCRRPSRTDKLDVGAGIASTALSASSAYPTPPPSQPSHSGSSSFGGGHVEAAEAPEVPPKPDSLGTIAAKASAASTLKDSDKTEPPASDEAHSSPPSSSPPEARPPLTSNPSWFSLEGLKELTRGVIFKSGPPTPTRALSAAHSSHSDGRETPGRTSHDGAEVASGIQTPRTAGVQPPAPKGKLTIKIMEARGLRRCRDPYVVAVFQRSELISGGPRPVEEEEVLSATPSSLGGIPIQRQGSDSGRPPMAIPMRSRQSSNTSLHEYNTFRNRTTRSPLTNPKWDAEAVFDVVDTDMLVDVSVYDHSASGENFLGHVDFQARKDSDSAVKGWFTLRGHADTIAENAPTGELYVEAVYQRSEKRHFGPNDFEILKLIGKGTFGQVYQVRKKDTQRIYAMKVLQKKVIVQKKEVAHTVGERNILVRTATSDSPFIVGLKFSFQTPSELYLVTDYMSGGELFWHLQKEGRFDERRAKFYIAELILAIQHLHNNDIVYRDLKPENILLDANGHIALCDFGLSKANLTKNDTTNTFCGTTEYLAPEVLLDESGYTKMVDFWSLGVLVFEMCCGWSPFYAEDTQQMYKNIAFGKVRFPRDTLSQEGRNFVKGLLNRNPKHRLGATDDAEELKRHPFFADINWTLLTKKLITPPFKPQLKSETDVSYFDPEFTTALEQNGSLNERAAALARGFAASTPLSPSVQANFQGFTFVDESALDDHMRDRARNGDDDDDEDMNDAHAHRDDDDWDNLDDFDPRRANRMSGIVRSSAADENMVGGAPFDV</sequence>
<keyword evidence="4" id="KW-0808">Transferase</keyword>
<evidence type="ECO:0000256" key="3">
    <source>
        <dbReference type="ARBA" id="ARBA00022553"/>
    </source>
</evidence>
<comment type="catalytic activity">
    <reaction evidence="8">
        <text>L-threonyl-[protein] + ATP = O-phospho-L-threonyl-[protein] + ADP + H(+)</text>
        <dbReference type="Rhea" id="RHEA:46608"/>
        <dbReference type="Rhea" id="RHEA-COMP:11060"/>
        <dbReference type="Rhea" id="RHEA-COMP:11605"/>
        <dbReference type="ChEBI" id="CHEBI:15378"/>
        <dbReference type="ChEBI" id="CHEBI:30013"/>
        <dbReference type="ChEBI" id="CHEBI:30616"/>
        <dbReference type="ChEBI" id="CHEBI:61977"/>
        <dbReference type="ChEBI" id="CHEBI:456216"/>
        <dbReference type="EC" id="2.7.11.1"/>
    </reaction>
</comment>
<dbReference type="PROSITE" id="PS50011">
    <property type="entry name" value="PROTEIN_KINASE_DOM"/>
    <property type="match status" value="1"/>
</dbReference>
<name>A0A166US03_9HYPO</name>
<feature type="compositionally biased region" description="Polar residues" evidence="11">
    <location>
        <begin position="49"/>
        <end position="61"/>
    </location>
</feature>
<dbReference type="PROSITE" id="PS50004">
    <property type="entry name" value="C2"/>
    <property type="match status" value="1"/>
</dbReference>
<dbReference type="GO" id="GO:0005634">
    <property type="term" value="C:nucleus"/>
    <property type="evidence" value="ECO:0007669"/>
    <property type="project" value="EnsemblFungi"/>
</dbReference>
<feature type="domain" description="Protein kinase" evidence="13">
    <location>
        <begin position="482"/>
        <end position="743"/>
    </location>
</feature>
<dbReference type="EMBL" id="AZGY01000001">
    <property type="protein sequence ID" value="OAA32887.1"/>
    <property type="molecule type" value="Genomic_DNA"/>
</dbReference>
<dbReference type="EC" id="2.7.11.1" evidence="1"/>
<gene>
    <name evidence="15" type="ORF">AAL_00352</name>
</gene>